<gene>
    <name evidence="6" type="primary">mtbC</name>
    <name evidence="6" type="ORF">PM10SUCC1_35610</name>
</gene>
<dbReference type="InterPro" id="IPR036594">
    <property type="entry name" value="Meth_synthase_dom"/>
</dbReference>
<evidence type="ECO:0000256" key="3">
    <source>
        <dbReference type="ARBA" id="ARBA00023285"/>
    </source>
</evidence>
<accession>A0A9W6GQ80</accession>
<protein>
    <submittedName>
        <fullName evidence="6">Dimethylamine corrinoid protein</fullName>
    </submittedName>
</protein>
<dbReference type="PROSITE" id="PS51332">
    <property type="entry name" value="B12_BINDING"/>
    <property type="match status" value="1"/>
</dbReference>
<dbReference type="NCBIfam" id="TIGR02370">
    <property type="entry name" value="pyl_corrinoid"/>
    <property type="match status" value="1"/>
</dbReference>
<dbReference type="PANTHER" id="PTHR45833:SF1">
    <property type="entry name" value="METHIONINE SYNTHASE"/>
    <property type="match status" value="1"/>
</dbReference>
<dbReference type="PROSITE" id="PS51337">
    <property type="entry name" value="B12_BINDING_NTER"/>
    <property type="match status" value="1"/>
</dbReference>
<evidence type="ECO:0000256" key="1">
    <source>
        <dbReference type="ARBA" id="ARBA00010854"/>
    </source>
</evidence>
<dbReference type="InterPro" id="IPR003759">
    <property type="entry name" value="Cbl-bd_cap"/>
</dbReference>
<proteinExistence type="inferred from homology"/>
<evidence type="ECO:0000313" key="6">
    <source>
        <dbReference type="EMBL" id="GLI58047.1"/>
    </source>
</evidence>
<reference evidence="6" key="1">
    <citation type="submission" date="2022-12" db="EMBL/GenBank/DDBJ databases">
        <title>Reference genome sequencing for broad-spectrum identification of bacterial and archaeal isolates by mass spectrometry.</title>
        <authorList>
            <person name="Sekiguchi Y."/>
            <person name="Tourlousse D.M."/>
        </authorList>
    </citation>
    <scope>NUCLEOTIDE SEQUENCE</scope>
    <source>
        <strain evidence="6">10succ1</strain>
    </source>
</reference>
<dbReference type="InterPro" id="IPR006158">
    <property type="entry name" value="Cobalamin-bd"/>
</dbReference>
<dbReference type="Pfam" id="PF02607">
    <property type="entry name" value="B12-binding_2"/>
    <property type="match status" value="1"/>
</dbReference>
<organism evidence="6 7">
    <name type="scientific">Propionigenium maris DSM 9537</name>
    <dbReference type="NCBI Taxonomy" id="1123000"/>
    <lineage>
        <taxon>Bacteria</taxon>
        <taxon>Fusobacteriati</taxon>
        <taxon>Fusobacteriota</taxon>
        <taxon>Fusobacteriia</taxon>
        <taxon>Fusobacteriales</taxon>
        <taxon>Fusobacteriaceae</taxon>
        <taxon>Propionigenium</taxon>
    </lineage>
</organism>
<sequence>MTKNELFEDIKNNLIEMEEEIVVELCEKSLEMGITPEETIQEGLIAGMEEVGRLYEEEEYFLPEVLICSDAMNGGIDVLKPHLKGDTSAEKIRAVIGVVEGDTHDIGKNLVKIMLEAGGVEVHDLGRDVPLDDFVGKVKEVEADFVIMSTLMTTTMEGMKTVIEKLKAEGIRESVKVAVGGGPISQRFATEIGADLYTKDANECVKSIKEMSLARTA</sequence>
<evidence type="ECO:0000259" key="4">
    <source>
        <dbReference type="PROSITE" id="PS51332"/>
    </source>
</evidence>
<dbReference type="GO" id="GO:0050667">
    <property type="term" value="P:homocysteine metabolic process"/>
    <property type="evidence" value="ECO:0007669"/>
    <property type="project" value="TreeGrafter"/>
</dbReference>
<name>A0A9W6GQ80_9FUSO</name>
<dbReference type="Proteomes" id="UP001144471">
    <property type="component" value="Unassembled WGS sequence"/>
</dbReference>
<comment type="caution">
    <text evidence="6">The sequence shown here is derived from an EMBL/GenBank/DDBJ whole genome shotgun (WGS) entry which is preliminary data.</text>
</comment>
<dbReference type="SUPFAM" id="SSF47644">
    <property type="entry name" value="Methionine synthase domain"/>
    <property type="match status" value="1"/>
</dbReference>
<evidence type="ECO:0000313" key="7">
    <source>
        <dbReference type="Proteomes" id="UP001144471"/>
    </source>
</evidence>
<dbReference type="GO" id="GO:0031419">
    <property type="term" value="F:cobalamin binding"/>
    <property type="evidence" value="ECO:0007669"/>
    <property type="project" value="InterPro"/>
</dbReference>
<dbReference type="AlphaFoldDB" id="A0A9W6GQ80"/>
<dbReference type="GO" id="GO:0005829">
    <property type="term" value="C:cytosol"/>
    <property type="evidence" value="ECO:0007669"/>
    <property type="project" value="TreeGrafter"/>
</dbReference>
<feature type="domain" description="B12-binding" evidence="4">
    <location>
        <begin position="91"/>
        <end position="217"/>
    </location>
</feature>
<dbReference type="Gene3D" id="3.40.50.280">
    <property type="entry name" value="Cobalamin-binding domain"/>
    <property type="match status" value="1"/>
</dbReference>
<dbReference type="EMBL" id="BSDY01000032">
    <property type="protein sequence ID" value="GLI58047.1"/>
    <property type="molecule type" value="Genomic_DNA"/>
</dbReference>
<dbReference type="GO" id="GO:0008705">
    <property type="term" value="F:methionine synthase activity"/>
    <property type="evidence" value="ECO:0007669"/>
    <property type="project" value="TreeGrafter"/>
</dbReference>
<keyword evidence="3" id="KW-0170">Cobalt</keyword>
<dbReference type="InterPro" id="IPR050554">
    <property type="entry name" value="Met_Synthase/Corrinoid"/>
</dbReference>
<dbReference type="InterPro" id="IPR036724">
    <property type="entry name" value="Cobalamin-bd_sf"/>
</dbReference>
<keyword evidence="7" id="KW-1185">Reference proteome</keyword>
<dbReference type="InterPro" id="IPR012741">
    <property type="entry name" value="Corrinoid_p"/>
</dbReference>
<dbReference type="PANTHER" id="PTHR45833">
    <property type="entry name" value="METHIONINE SYNTHASE"/>
    <property type="match status" value="1"/>
</dbReference>
<dbReference type="CDD" id="cd02070">
    <property type="entry name" value="corrinoid_protein_B12-BD"/>
    <property type="match status" value="1"/>
</dbReference>
<keyword evidence="2" id="KW-0479">Metal-binding</keyword>
<dbReference type="SUPFAM" id="SSF52242">
    <property type="entry name" value="Cobalamin (vitamin B12)-binding domain"/>
    <property type="match status" value="1"/>
</dbReference>
<dbReference type="GO" id="GO:0050897">
    <property type="term" value="F:cobalt ion binding"/>
    <property type="evidence" value="ECO:0007669"/>
    <property type="project" value="InterPro"/>
</dbReference>
<dbReference type="GO" id="GO:0015948">
    <property type="term" value="P:methanogenesis"/>
    <property type="evidence" value="ECO:0007669"/>
    <property type="project" value="InterPro"/>
</dbReference>
<feature type="domain" description="B12-binding N-terminal" evidence="5">
    <location>
        <begin position="1"/>
        <end position="91"/>
    </location>
</feature>
<dbReference type="Pfam" id="PF02310">
    <property type="entry name" value="B12-binding"/>
    <property type="match status" value="1"/>
</dbReference>
<evidence type="ECO:0000259" key="5">
    <source>
        <dbReference type="PROSITE" id="PS51337"/>
    </source>
</evidence>
<dbReference type="Gene3D" id="1.10.1240.10">
    <property type="entry name" value="Methionine synthase domain"/>
    <property type="match status" value="1"/>
</dbReference>
<evidence type="ECO:0000256" key="2">
    <source>
        <dbReference type="ARBA" id="ARBA00022723"/>
    </source>
</evidence>
<dbReference type="SMART" id="SM01018">
    <property type="entry name" value="B12-binding_2"/>
    <property type="match status" value="1"/>
</dbReference>
<comment type="similarity">
    <text evidence="1">Belongs to the methylamine corrinoid protein family.</text>
</comment>
<dbReference type="FunFam" id="3.40.50.280:FF:000003">
    <property type="entry name" value="Dimethylamine methyltransferase corrinoid protein"/>
    <property type="match status" value="1"/>
</dbReference>
<dbReference type="GO" id="GO:0046653">
    <property type="term" value="P:tetrahydrofolate metabolic process"/>
    <property type="evidence" value="ECO:0007669"/>
    <property type="project" value="TreeGrafter"/>
</dbReference>
<dbReference type="RefSeq" id="WP_281837720.1">
    <property type="nucleotide sequence ID" value="NZ_BSDY01000032.1"/>
</dbReference>